<comment type="caution">
    <text evidence="1">The sequence shown here is derived from an EMBL/GenBank/DDBJ whole genome shotgun (WGS) entry which is preliminary data.</text>
</comment>
<sequence length="47" mass="5269">MPVDLYQPSGECIRLQTQPLGAHLASIRMQSQVQLLEETTLTIEVET</sequence>
<dbReference type="EMBL" id="VSSQ01052036">
    <property type="protein sequence ID" value="MPN06146.1"/>
    <property type="molecule type" value="Genomic_DNA"/>
</dbReference>
<reference evidence="1" key="1">
    <citation type="submission" date="2019-08" db="EMBL/GenBank/DDBJ databases">
        <authorList>
            <person name="Kucharzyk K."/>
            <person name="Murdoch R.W."/>
            <person name="Higgins S."/>
            <person name="Loffler F."/>
        </authorList>
    </citation>
    <scope>NUCLEOTIDE SEQUENCE</scope>
</reference>
<gene>
    <name evidence="1" type="ORF">SDC9_153402</name>
</gene>
<evidence type="ECO:0000313" key="1">
    <source>
        <dbReference type="EMBL" id="MPN06146.1"/>
    </source>
</evidence>
<dbReference type="AlphaFoldDB" id="A0A645EXK1"/>
<name>A0A645EXK1_9ZZZZ</name>
<proteinExistence type="predicted"/>
<protein>
    <submittedName>
        <fullName evidence="1">Uncharacterized protein</fullName>
    </submittedName>
</protein>
<organism evidence="1">
    <name type="scientific">bioreactor metagenome</name>
    <dbReference type="NCBI Taxonomy" id="1076179"/>
    <lineage>
        <taxon>unclassified sequences</taxon>
        <taxon>metagenomes</taxon>
        <taxon>ecological metagenomes</taxon>
    </lineage>
</organism>
<accession>A0A645EXK1</accession>